<dbReference type="Proteomes" id="UP000276215">
    <property type="component" value="Unassembled WGS sequence"/>
</dbReference>
<proteinExistence type="predicted"/>
<dbReference type="AlphaFoldDB" id="A0A3N4J6H7"/>
<keyword evidence="2" id="KW-1185">Reference proteome</keyword>
<name>A0A3N4J6H7_9PEZI</name>
<protein>
    <submittedName>
        <fullName evidence="1">Uncharacterized protein</fullName>
    </submittedName>
</protein>
<dbReference type="EMBL" id="ML120445">
    <property type="protein sequence ID" value="RPA93899.1"/>
    <property type="molecule type" value="Genomic_DNA"/>
</dbReference>
<gene>
    <name evidence="1" type="ORF">L873DRAFT_1815218</name>
</gene>
<accession>A0A3N4J6H7</accession>
<reference evidence="1 2" key="1">
    <citation type="journal article" date="2018" name="Nat. Ecol. Evol.">
        <title>Pezizomycetes genomes reveal the molecular basis of ectomycorrhizal truffle lifestyle.</title>
        <authorList>
            <person name="Murat C."/>
            <person name="Payen T."/>
            <person name="Noel B."/>
            <person name="Kuo A."/>
            <person name="Morin E."/>
            <person name="Chen J."/>
            <person name="Kohler A."/>
            <person name="Krizsan K."/>
            <person name="Balestrini R."/>
            <person name="Da Silva C."/>
            <person name="Montanini B."/>
            <person name="Hainaut M."/>
            <person name="Levati E."/>
            <person name="Barry K.W."/>
            <person name="Belfiori B."/>
            <person name="Cichocki N."/>
            <person name="Clum A."/>
            <person name="Dockter R.B."/>
            <person name="Fauchery L."/>
            <person name="Guy J."/>
            <person name="Iotti M."/>
            <person name="Le Tacon F."/>
            <person name="Lindquist E.A."/>
            <person name="Lipzen A."/>
            <person name="Malagnac F."/>
            <person name="Mello A."/>
            <person name="Molinier V."/>
            <person name="Miyauchi S."/>
            <person name="Poulain J."/>
            <person name="Riccioni C."/>
            <person name="Rubini A."/>
            <person name="Sitrit Y."/>
            <person name="Splivallo R."/>
            <person name="Traeger S."/>
            <person name="Wang M."/>
            <person name="Zifcakova L."/>
            <person name="Wipf D."/>
            <person name="Zambonelli A."/>
            <person name="Paolocci F."/>
            <person name="Nowrousian M."/>
            <person name="Ottonello S."/>
            <person name="Baldrian P."/>
            <person name="Spatafora J.W."/>
            <person name="Henrissat B."/>
            <person name="Nagy L.G."/>
            <person name="Aury J.M."/>
            <person name="Wincker P."/>
            <person name="Grigoriev I.V."/>
            <person name="Bonfante P."/>
            <person name="Martin F.M."/>
        </authorList>
    </citation>
    <scope>NUCLEOTIDE SEQUENCE [LARGE SCALE GENOMIC DNA]</scope>
    <source>
        <strain evidence="1 2">120613-1</strain>
    </source>
</reference>
<feature type="non-terminal residue" evidence="1">
    <location>
        <position position="54"/>
    </location>
</feature>
<organism evidence="1 2">
    <name type="scientific">Choiromyces venosus 120613-1</name>
    <dbReference type="NCBI Taxonomy" id="1336337"/>
    <lineage>
        <taxon>Eukaryota</taxon>
        <taxon>Fungi</taxon>
        <taxon>Dikarya</taxon>
        <taxon>Ascomycota</taxon>
        <taxon>Pezizomycotina</taxon>
        <taxon>Pezizomycetes</taxon>
        <taxon>Pezizales</taxon>
        <taxon>Tuberaceae</taxon>
        <taxon>Choiromyces</taxon>
    </lineage>
</organism>
<evidence type="ECO:0000313" key="2">
    <source>
        <dbReference type="Proteomes" id="UP000276215"/>
    </source>
</evidence>
<sequence>MPVLAPCAKPLQLAFAQAQQSNYKPPTLPTTHPAQPTLIATQGLTTWHIHPVTV</sequence>
<evidence type="ECO:0000313" key="1">
    <source>
        <dbReference type="EMBL" id="RPA93899.1"/>
    </source>
</evidence>